<dbReference type="AlphaFoldDB" id="A0A8J2LKH9"/>
<sequence>MNFLTSISAFVHSYQLTFPAVTAIAMNGRLSPLRLQVASDPTPSQTVCYKSRETPDRTVYGSAGSKASTKMVKAKEIDFPRGQVPKSGSNSSRKKKTQKAGFLADLFHEEVPSLGSEGTASKKKKTKNALTSEENELLAGKEGYASDKFGGDLLSYDTISEGVLSLGRVSQVQNGKLVVNLPCRVVGEISLLDVSRPYQKIMHNLASGVDVDTDAPWCALEDMFWVGQLISVAVKEVKDLVHIKKIILSSDPWQLHKNYNCSNITNGMILTAAVESVEDHGYIMDVGINNTRAFLSTENAVKFIKSANRGKALGVGQLVSCQVIQSKITNNMCNVQLTADPKSIHKYKYADELNFNYSLLLPGMLMNGVVMEAYKGGLKIHVMDLEGFVHKDHLPTPWTSPTTYEISSSLTARILYVLPNGSNPYLSLQPNLYPHNIQKKDDRITLGTNQEVKVVRIDKTGVIIRFEKGQKGLVSLRRCSDDASCTIEELKKQFSVGSSHTCKVLEFNNMDTVYIASFKQSMLEQKAIRVEQIEPGIVVKCTVKFWKAHGAVVTFGLLRGFIPVLHFGNIPIRNPSAKFPPQSSFKAKVVKLNVEKNQIQLTAKKDLVKNEFPVLTTLEKVTKGTISKGVVVASNKGGVIIETVGGLKGFAPLKFLAVEKGAVLNTLFFPGRILTFQVLFVEPEKKKLILSLIIKNQREKDIEDSSDVEVEQTNTSNAAESNSEGSLNPKRKRTVDTEVEQPKKKKKAKKEQEKNEDSEVVDEKGNLKLPVNSFWDLQDSDNEAEPSSKQVEEKLDEAKAAANGVSSKKLTKKEKRKLKEQQIRDAELALADSNVTLKTEDDYERVILASPNSSMCWIQFMAHYLQQGEVAKAKEVGIRALKMILFREEQERFNVWVALLNLENSYGTPESLATVLQEAKQNNDDYKIASTMAEIFCQSKKTQEADEIYQKMVKKYRNTPDACIKYGKFLYRNKRYEDARELFKKTLLQMDRAHHVQLISKYSQFELELGERERGCTLFDQLLGTYPKRIDIWLVYANTLAKIEDYDNAKNVLIRAIESRFPPKKSKPLFTRLFEIDKQCPNPDPDAIRQLAVDYTTNIVVNSNSCANIPAYRQIPLFSWCSHEMPGKV</sequence>
<feature type="domain" description="S1 motif" evidence="2">
    <location>
        <begin position="624"/>
        <end position="693"/>
    </location>
</feature>
<feature type="region of interest" description="Disordered" evidence="1">
    <location>
        <begin position="75"/>
        <end position="96"/>
    </location>
</feature>
<dbReference type="SMART" id="SM00316">
    <property type="entry name" value="S1"/>
    <property type="match status" value="5"/>
</dbReference>
<accession>A0A8J2LKH9</accession>
<dbReference type="PANTHER" id="PTHR23270:SF10">
    <property type="entry name" value="PROTEIN RRP5 HOMOLOG"/>
    <property type="match status" value="1"/>
</dbReference>
<dbReference type="Pfam" id="PF00575">
    <property type="entry name" value="S1"/>
    <property type="match status" value="1"/>
</dbReference>
<name>A0A8J2LKH9_9HEXA</name>
<evidence type="ECO:0000256" key="1">
    <source>
        <dbReference type="SAM" id="MobiDB-lite"/>
    </source>
</evidence>
<reference evidence="3" key="1">
    <citation type="submission" date="2021-06" db="EMBL/GenBank/DDBJ databases">
        <authorList>
            <person name="Hodson N. C."/>
            <person name="Mongue J. A."/>
            <person name="Jaron S. K."/>
        </authorList>
    </citation>
    <scope>NUCLEOTIDE SEQUENCE</scope>
</reference>
<gene>
    <name evidence="3" type="ORF">AFUS01_LOCUS47534</name>
</gene>
<evidence type="ECO:0000313" key="3">
    <source>
        <dbReference type="EMBL" id="CAG7838577.1"/>
    </source>
</evidence>
<protein>
    <recommendedName>
        <fullName evidence="2">S1 motif domain-containing protein</fullName>
    </recommendedName>
</protein>
<dbReference type="InterPro" id="IPR045209">
    <property type="entry name" value="Rrp5"/>
</dbReference>
<dbReference type="PANTHER" id="PTHR23270">
    <property type="entry name" value="PROGRAMMED CELL DEATH PROTEIN 11 PRE-RRNA PROCESSING PROTEIN RRP5"/>
    <property type="match status" value="1"/>
</dbReference>
<feature type="region of interest" description="Disordered" evidence="1">
    <location>
        <begin position="114"/>
        <end position="133"/>
    </location>
</feature>
<organism evidence="3 4">
    <name type="scientific">Allacma fusca</name>
    <dbReference type="NCBI Taxonomy" id="39272"/>
    <lineage>
        <taxon>Eukaryota</taxon>
        <taxon>Metazoa</taxon>
        <taxon>Ecdysozoa</taxon>
        <taxon>Arthropoda</taxon>
        <taxon>Hexapoda</taxon>
        <taxon>Collembola</taxon>
        <taxon>Symphypleona</taxon>
        <taxon>Sminthuridae</taxon>
        <taxon>Allacma</taxon>
    </lineage>
</organism>
<feature type="domain" description="S1 motif" evidence="2">
    <location>
        <begin position="363"/>
        <end position="429"/>
    </location>
</feature>
<feature type="domain" description="S1 motif" evidence="2">
    <location>
        <begin position="267"/>
        <end position="340"/>
    </location>
</feature>
<dbReference type="GO" id="GO:0032040">
    <property type="term" value="C:small-subunit processome"/>
    <property type="evidence" value="ECO:0007669"/>
    <property type="project" value="TreeGrafter"/>
</dbReference>
<dbReference type="SMART" id="SM00386">
    <property type="entry name" value="HAT"/>
    <property type="match status" value="3"/>
</dbReference>
<feature type="domain" description="S1 motif" evidence="2">
    <location>
        <begin position="536"/>
        <end position="604"/>
    </location>
</feature>
<feature type="domain" description="S1 motif" evidence="2">
    <location>
        <begin position="442"/>
        <end position="519"/>
    </location>
</feature>
<dbReference type="FunFam" id="2.40.50.140:FF:000148">
    <property type="entry name" value="protein RRP5 homolog isoform X1"/>
    <property type="match status" value="1"/>
</dbReference>
<dbReference type="GO" id="GO:0006364">
    <property type="term" value="P:rRNA processing"/>
    <property type="evidence" value="ECO:0007669"/>
    <property type="project" value="InterPro"/>
</dbReference>
<evidence type="ECO:0000259" key="2">
    <source>
        <dbReference type="PROSITE" id="PS50126"/>
    </source>
</evidence>
<dbReference type="PROSITE" id="PS50126">
    <property type="entry name" value="S1"/>
    <property type="match status" value="5"/>
</dbReference>
<dbReference type="InterPro" id="IPR003107">
    <property type="entry name" value="HAT"/>
</dbReference>
<dbReference type="InterPro" id="IPR003029">
    <property type="entry name" value="S1_domain"/>
</dbReference>
<evidence type="ECO:0000313" key="4">
    <source>
        <dbReference type="Proteomes" id="UP000708208"/>
    </source>
</evidence>
<dbReference type="EMBL" id="CAJVCH010571808">
    <property type="protein sequence ID" value="CAG7838577.1"/>
    <property type="molecule type" value="Genomic_DNA"/>
</dbReference>
<feature type="compositionally biased region" description="Polar residues" evidence="1">
    <location>
        <begin position="711"/>
        <end position="726"/>
    </location>
</feature>
<comment type="caution">
    <text evidence="3">The sequence shown here is derived from an EMBL/GenBank/DDBJ whole genome shotgun (WGS) entry which is preliminary data.</text>
</comment>
<dbReference type="OrthoDB" id="412781at2759"/>
<dbReference type="Proteomes" id="UP000708208">
    <property type="component" value="Unassembled WGS sequence"/>
</dbReference>
<dbReference type="GO" id="GO:0003723">
    <property type="term" value="F:RNA binding"/>
    <property type="evidence" value="ECO:0007669"/>
    <property type="project" value="TreeGrafter"/>
</dbReference>
<keyword evidence="4" id="KW-1185">Reference proteome</keyword>
<proteinExistence type="predicted"/>
<feature type="region of interest" description="Disordered" evidence="1">
    <location>
        <begin position="703"/>
        <end position="793"/>
    </location>
</feature>
<feature type="compositionally biased region" description="Basic and acidic residues" evidence="1">
    <location>
        <begin position="750"/>
        <end position="766"/>
    </location>
</feature>